<dbReference type="SUPFAM" id="SSF51182">
    <property type="entry name" value="RmlC-like cupins"/>
    <property type="match status" value="1"/>
</dbReference>
<comment type="catalytic activity">
    <reaction evidence="1">
        <text>D-mannose 6-phosphate = D-fructose 6-phosphate</text>
        <dbReference type="Rhea" id="RHEA:12356"/>
        <dbReference type="ChEBI" id="CHEBI:58735"/>
        <dbReference type="ChEBI" id="CHEBI:61527"/>
        <dbReference type="EC" id="5.3.1.8"/>
    </reaction>
</comment>
<evidence type="ECO:0000256" key="2">
    <source>
        <dbReference type="ARBA" id="ARBA00010772"/>
    </source>
</evidence>
<accession>A0A098BFC2</accession>
<dbReference type="PANTHER" id="PTHR10309:SF0">
    <property type="entry name" value="MANNOSE-6-PHOSPHATE ISOMERASE"/>
    <property type="match status" value="1"/>
</dbReference>
<evidence type="ECO:0000256" key="6">
    <source>
        <dbReference type="ARBA" id="ARBA00023235"/>
    </source>
</evidence>
<feature type="binding site" evidence="8">
    <location>
        <position position="99"/>
    </location>
    <ligand>
        <name>Zn(2+)</name>
        <dbReference type="ChEBI" id="CHEBI:29105"/>
    </ligand>
</feature>
<evidence type="ECO:0000259" key="9">
    <source>
        <dbReference type="Pfam" id="PF20511"/>
    </source>
</evidence>
<dbReference type="EC" id="5.3.1.8" evidence="3"/>
<dbReference type="GO" id="GO:0008270">
    <property type="term" value="F:zinc ion binding"/>
    <property type="evidence" value="ECO:0007669"/>
    <property type="project" value="InterPro"/>
</dbReference>
<dbReference type="Pfam" id="PF20511">
    <property type="entry name" value="PMI_typeI_cat"/>
    <property type="match status" value="1"/>
</dbReference>
<dbReference type="GO" id="GO:0005975">
    <property type="term" value="P:carbohydrate metabolic process"/>
    <property type="evidence" value="ECO:0007669"/>
    <property type="project" value="InterPro"/>
</dbReference>
<evidence type="ECO:0000256" key="5">
    <source>
        <dbReference type="ARBA" id="ARBA00022833"/>
    </source>
</evidence>
<evidence type="ECO:0000256" key="7">
    <source>
        <dbReference type="PIRSR" id="PIRSR001480-1"/>
    </source>
</evidence>
<dbReference type="PANTHER" id="PTHR10309">
    <property type="entry name" value="MANNOSE-6-PHOSPHATE ISOMERASE"/>
    <property type="match status" value="1"/>
</dbReference>
<dbReference type="AlphaFoldDB" id="A0A098BFC2"/>
<dbReference type="OrthoDB" id="9792649at2"/>
<keyword evidence="5 8" id="KW-0862">Zinc</keyword>
<evidence type="ECO:0000313" key="11">
    <source>
        <dbReference type="Proteomes" id="UP000042997"/>
    </source>
</evidence>
<sequence>MYPLRGTVRHYSWGSHTALAELTGRPAPTQEPEAELWLGAHPVAPATVDAGDATVPLCDLIARDPEGQLGPDCARQFDGRMPFLLKVLAAEQPLSLQAHPSRAQAREGFARENAAGIPLDAPHRNYRDDNHKPEMVVALSRFEALAGFRPPAETVEFLRDLGVSEVTPYASELGDNLDATGLRALFTAWMTLPTKSLVGLTDAVLTGCGRYLEARSGSEDEFTAAARTALELSLAYPEDPGVLASLLLNRVSMEPGDALFLPAGNLHAYLRGTAVEIMASSDNVLRGGLTSKHVDIPELLRVLDFDSVGVPWVRARRDGHERLYAPPVREFELWRVALDEAGTSGPATTRIGGSTPRILLCVQGTVQLRCGHRVLNLQRGEAAWVAASDPELVVQAASSDATVFVATPPARTGSV</sequence>
<organism evidence="10 11">
    <name type="scientific">Rhodococcus ruber</name>
    <dbReference type="NCBI Taxonomy" id="1830"/>
    <lineage>
        <taxon>Bacteria</taxon>
        <taxon>Bacillati</taxon>
        <taxon>Actinomycetota</taxon>
        <taxon>Actinomycetes</taxon>
        <taxon>Mycobacteriales</taxon>
        <taxon>Nocardiaceae</taxon>
        <taxon>Rhodococcus</taxon>
    </lineage>
</organism>
<name>A0A098BFC2_9NOCA</name>
<evidence type="ECO:0000256" key="3">
    <source>
        <dbReference type="ARBA" id="ARBA00011956"/>
    </source>
</evidence>
<dbReference type="PROSITE" id="PS00965">
    <property type="entry name" value="PMI_I_1"/>
    <property type="match status" value="1"/>
</dbReference>
<feature type="binding site" evidence="8">
    <location>
        <position position="134"/>
    </location>
    <ligand>
        <name>Zn(2+)</name>
        <dbReference type="ChEBI" id="CHEBI:29105"/>
    </ligand>
</feature>
<feature type="active site" evidence="7">
    <location>
        <position position="286"/>
    </location>
</feature>
<protein>
    <recommendedName>
        <fullName evidence="3">mannose-6-phosphate isomerase</fullName>
        <ecNumber evidence="3">5.3.1.8</ecNumber>
    </recommendedName>
</protein>
<evidence type="ECO:0000256" key="4">
    <source>
        <dbReference type="ARBA" id="ARBA00022723"/>
    </source>
</evidence>
<dbReference type="InterPro" id="IPR001250">
    <property type="entry name" value="Man6P_Isoase-1"/>
</dbReference>
<dbReference type="PRINTS" id="PR00714">
    <property type="entry name" value="MAN6PISMRASE"/>
</dbReference>
<keyword evidence="4 8" id="KW-0479">Metal-binding</keyword>
<dbReference type="InterPro" id="IPR011051">
    <property type="entry name" value="RmlC_Cupin_sf"/>
</dbReference>
<dbReference type="GO" id="GO:0009298">
    <property type="term" value="P:GDP-mannose biosynthetic process"/>
    <property type="evidence" value="ECO:0007669"/>
    <property type="project" value="InterPro"/>
</dbReference>
<keyword evidence="6 10" id="KW-0413">Isomerase</keyword>
<dbReference type="InterPro" id="IPR018050">
    <property type="entry name" value="Pmannose_isomerase-type1_CS"/>
</dbReference>
<dbReference type="InterPro" id="IPR014710">
    <property type="entry name" value="RmlC-like_jellyroll"/>
</dbReference>
<dbReference type="GO" id="GO:0005829">
    <property type="term" value="C:cytosol"/>
    <property type="evidence" value="ECO:0007669"/>
    <property type="project" value="TreeGrafter"/>
</dbReference>
<dbReference type="Gene3D" id="1.10.441.10">
    <property type="entry name" value="Phosphomannose Isomerase, domain 2"/>
    <property type="match status" value="1"/>
</dbReference>
<comment type="similarity">
    <text evidence="2">Belongs to the mannose-6-phosphate isomerase type 1 family.</text>
</comment>
<evidence type="ECO:0000313" key="10">
    <source>
        <dbReference type="EMBL" id="CDZ87409.1"/>
    </source>
</evidence>
<reference evidence="10 11" key="1">
    <citation type="journal article" date="2014" name="Genome Announc.">
        <title>Draft Genome Sequence of Propane- and Butane-Oxidizing Actinobacterium Rhodococcus ruber IEGM 231.</title>
        <authorList>
            <person name="Ivshina I.B."/>
            <person name="Kuyukina M.S."/>
            <person name="Krivoruchko A.V."/>
            <person name="Barbe V."/>
            <person name="Fischer C."/>
        </authorList>
    </citation>
    <scope>NUCLEOTIDE SEQUENCE [LARGE SCALE GENOMIC DNA]</scope>
</reference>
<dbReference type="Proteomes" id="UP000042997">
    <property type="component" value="Unassembled WGS sequence"/>
</dbReference>
<comment type="cofactor">
    <cofactor evidence="8">
        <name>Zn(2+)</name>
        <dbReference type="ChEBI" id="CHEBI:29105"/>
    </cofactor>
    <text evidence="8">Binds 1 zinc ion per subunit.</text>
</comment>
<evidence type="ECO:0000256" key="1">
    <source>
        <dbReference type="ARBA" id="ARBA00000757"/>
    </source>
</evidence>
<feature type="domain" description="Phosphomannose isomerase type I catalytic" evidence="9">
    <location>
        <begin position="1"/>
        <end position="150"/>
    </location>
</feature>
<dbReference type="EMBL" id="CCSD01000033">
    <property type="protein sequence ID" value="CDZ87409.1"/>
    <property type="molecule type" value="Genomic_DNA"/>
</dbReference>
<dbReference type="GO" id="GO:0004476">
    <property type="term" value="F:mannose-6-phosphate isomerase activity"/>
    <property type="evidence" value="ECO:0007669"/>
    <property type="project" value="UniProtKB-EC"/>
</dbReference>
<feature type="binding site" evidence="8">
    <location>
        <position position="97"/>
    </location>
    <ligand>
        <name>Zn(2+)</name>
        <dbReference type="ChEBI" id="CHEBI:29105"/>
    </ligand>
</feature>
<dbReference type="CDD" id="cd07011">
    <property type="entry name" value="cupin_PMI_type_I_N"/>
    <property type="match status" value="1"/>
</dbReference>
<proteinExistence type="inferred from homology"/>
<dbReference type="InterPro" id="IPR016305">
    <property type="entry name" value="Mannose-6-P_Isomerase"/>
</dbReference>
<dbReference type="Gene3D" id="2.60.120.10">
    <property type="entry name" value="Jelly Rolls"/>
    <property type="match status" value="2"/>
</dbReference>
<dbReference type="eggNOG" id="COG1482">
    <property type="taxonomic scope" value="Bacteria"/>
</dbReference>
<gene>
    <name evidence="10" type="primary">manA</name>
    <name evidence="10" type="ORF">RHRU231_240009</name>
</gene>
<dbReference type="NCBIfam" id="TIGR00218">
    <property type="entry name" value="manA"/>
    <property type="match status" value="1"/>
</dbReference>
<dbReference type="PIRSF" id="PIRSF001480">
    <property type="entry name" value="Mannose-6-phosphate_isomerase"/>
    <property type="match status" value="1"/>
</dbReference>
<dbReference type="RefSeq" id="WP_040270404.1">
    <property type="nucleotide sequence ID" value="NZ_JAJNCM010000020.1"/>
</dbReference>
<evidence type="ECO:0000256" key="8">
    <source>
        <dbReference type="PIRSR" id="PIRSR001480-2"/>
    </source>
</evidence>
<dbReference type="InterPro" id="IPR046457">
    <property type="entry name" value="PMI_typeI_cat"/>
</dbReference>
<feature type="binding site" evidence="8">
    <location>
        <position position="267"/>
    </location>
    <ligand>
        <name>Zn(2+)</name>
        <dbReference type="ChEBI" id="CHEBI:29105"/>
    </ligand>
</feature>